<evidence type="ECO:0000256" key="1">
    <source>
        <dbReference type="ARBA" id="ARBA00011028"/>
    </source>
</evidence>
<evidence type="ECO:0000256" key="6">
    <source>
        <dbReference type="SAM" id="MobiDB-lite"/>
    </source>
</evidence>
<reference evidence="8" key="1">
    <citation type="submission" date="2017-08" db="EMBL/GenBank/DDBJ databases">
        <authorList>
            <person name="Imhoff J.F."/>
            <person name="Rahn T."/>
            <person name="Kuenzel S."/>
            <person name="Neulinger S.C."/>
        </authorList>
    </citation>
    <scope>NUCLEOTIDE SEQUENCE</scope>
    <source>
        <strain evidence="8">DSM 11080</strain>
    </source>
</reference>
<proteinExistence type="inferred from homology"/>
<dbReference type="Pfam" id="PF01297">
    <property type="entry name" value="ZnuA"/>
    <property type="match status" value="1"/>
</dbReference>
<reference evidence="8" key="2">
    <citation type="journal article" date="2020" name="Microorganisms">
        <title>Osmotic Adaptation and Compatible Solute Biosynthesis of Phototrophic Bacteria as Revealed from Genome Analyses.</title>
        <authorList>
            <person name="Imhoff J.F."/>
            <person name="Rahn T."/>
            <person name="Kunzel S."/>
            <person name="Keller A."/>
            <person name="Neulinger S.C."/>
        </authorList>
    </citation>
    <scope>NUCLEOTIDE SEQUENCE</scope>
    <source>
        <strain evidence="8">DSM 11080</strain>
    </source>
</reference>
<keyword evidence="4 7" id="KW-0732">Signal</keyword>
<dbReference type="EMBL" id="NRSJ01000032">
    <property type="protein sequence ID" value="MBK1706016.1"/>
    <property type="molecule type" value="Genomic_DNA"/>
</dbReference>
<dbReference type="InterPro" id="IPR050492">
    <property type="entry name" value="Bact_metal-bind_prot9"/>
</dbReference>
<keyword evidence="5" id="KW-0862">Zinc</keyword>
<sequence>MMRALLVTLLLTVMISPGARADERSDLKLKLFASVLPIQTFLERVGGERVDVRVMVMPGQSPATYDPTPGQIAALAKTDLYVRVGVPFEAAWMPRIRAANPDMAILDLREGLSLRKIEDHHHDHEHPYPHDEKVDESQHSQNTEHDGDAEAEPHAHADEMDPHIWTSPPLVRQMITRIRDRLSALDPHGAETYAANQSTFDADLAALDADLKATLANLEQRRFLVYHPAWGYFADTYGLEQIPIEREGKAPGPRRLDALIKQARATDTRVIFVQPQFDRRAAQQVARAIDGRVETADPLAANYADNLRRFAQLIAGADPRNERPVQDGTDTDHDHTHGDHDHAQTDHDNAHADHSHAHPTHEAGAHFHETGAHH</sequence>
<keyword evidence="5" id="KW-0406">Ion transport</keyword>
<feature type="region of interest" description="Disordered" evidence="6">
    <location>
        <begin position="122"/>
        <end position="166"/>
    </location>
</feature>
<keyword evidence="3" id="KW-0813">Transport</keyword>
<dbReference type="Proteomes" id="UP001296776">
    <property type="component" value="Unassembled WGS sequence"/>
</dbReference>
<organism evidence="8 9">
    <name type="scientific">Halochromatium glycolicum</name>
    <dbReference type="NCBI Taxonomy" id="85075"/>
    <lineage>
        <taxon>Bacteria</taxon>
        <taxon>Pseudomonadati</taxon>
        <taxon>Pseudomonadota</taxon>
        <taxon>Gammaproteobacteria</taxon>
        <taxon>Chromatiales</taxon>
        <taxon>Chromatiaceae</taxon>
        <taxon>Halochromatium</taxon>
    </lineage>
</organism>
<dbReference type="GO" id="GO:0006829">
    <property type="term" value="P:zinc ion transport"/>
    <property type="evidence" value="ECO:0007669"/>
    <property type="project" value="UniProtKB-KW"/>
</dbReference>
<feature type="compositionally biased region" description="Basic and acidic residues" evidence="6">
    <location>
        <begin position="319"/>
        <end position="360"/>
    </location>
</feature>
<dbReference type="AlphaFoldDB" id="A0AAJ0U676"/>
<comment type="similarity">
    <text evidence="1">Belongs to the bacterial solute-binding protein 9 family.</text>
</comment>
<keyword evidence="9" id="KW-1185">Reference proteome</keyword>
<dbReference type="PANTHER" id="PTHR42953">
    <property type="entry name" value="HIGH-AFFINITY ZINC UPTAKE SYSTEM PROTEIN ZNUA-RELATED"/>
    <property type="match status" value="1"/>
</dbReference>
<evidence type="ECO:0000256" key="5">
    <source>
        <dbReference type="ARBA" id="ARBA00022906"/>
    </source>
</evidence>
<evidence type="ECO:0000256" key="3">
    <source>
        <dbReference type="ARBA" id="ARBA00022448"/>
    </source>
</evidence>
<feature type="signal peptide" evidence="7">
    <location>
        <begin position="1"/>
        <end position="21"/>
    </location>
</feature>
<protein>
    <recommendedName>
        <fullName evidence="2">High-affinity zinc uptake system protein ZnuA</fullName>
    </recommendedName>
</protein>
<evidence type="ECO:0000256" key="7">
    <source>
        <dbReference type="SAM" id="SignalP"/>
    </source>
</evidence>
<feature type="region of interest" description="Disordered" evidence="6">
    <location>
        <begin position="315"/>
        <end position="360"/>
    </location>
</feature>
<comment type="caution">
    <text evidence="8">The sequence shown here is derived from an EMBL/GenBank/DDBJ whole genome shotgun (WGS) entry which is preliminary data.</text>
</comment>
<gene>
    <name evidence="8" type="ORF">CKO40_15990</name>
</gene>
<dbReference type="SUPFAM" id="SSF53807">
    <property type="entry name" value="Helical backbone' metal receptor"/>
    <property type="match status" value="1"/>
</dbReference>
<dbReference type="Gene3D" id="3.40.50.1980">
    <property type="entry name" value="Nitrogenase molybdenum iron protein domain"/>
    <property type="match status" value="2"/>
</dbReference>
<dbReference type="GO" id="GO:0046872">
    <property type="term" value="F:metal ion binding"/>
    <property type="evidence" value="ECO:0007669"/>
    <property type="project" value="InterPro"/>
</dbReference>
<accession>A0AAJ0U676</accession>
<name>A0AAJ0U676_9GAMM</name>
<evidence type="ECO:0000313" key="9">
    <source>
        <dbReference type="Proteomes" id="UP001296776"/>
    </source>
</evidence>
<feature type="compositionally biased region" description="Basic and acidic residues" evidence="6">
    <location>
        <begin position="122"/>
        <end position="162"/>
    </location>
</feature>
<evidence type="ECO:0000256" key="2">
    <source>
        <dbReference type="ARBA" id="ARBA00015915"/>
    </source>
</evidence>
<evidence type="ECO:0000313" key="8">
    <source>
        <dbReference type="EMBL" id="MBK1706016.1"/>
    </source>
</evidence>
<dbReference type="PANTHER" id="PTHR42953:SF3">
    <property type="entry name" value="HIGH-AFFINITY ZINC UPTAKE SYSTEM PROTEIN ZNUA"/>
    <property type="match status" value="1"/>
</dbReference>
<dbReference type="InterPro" id="IPR006127">
    <property type="entry name" value="ZnuA-like"/>
</dbReference>
<feature type="chain" id="PRO_5042546333" description="High-affinity zinc uptake system protein ZnuA" evidence="7">
    <location>
        <begin position="22"/>
        <end position="374"/>
    </location>
</feature>
<keyword evidence="5" id="KW-0864">Zinc transport</keyword>
<evidence type="ECO:0000256" key="4">
    <source>
        <dbReference type="ARBA" id="ARBA00022729"/>
    </source>
</evidence>